<feature type="transmembrane region" description="Helical" evidence="2">
    <location>
        <begin position="111"/>
        <end position="139"/>
    </location>
</feature>
<keyword evidence="4" id="KW-1185">Reference proteome</keyword>
<sequence>MEEEAQEETQRKGDTARVDSSPKALPAPLAPALMEDRQQIQTGVDDAEDISQTSAITPRLPPPLPSSPMPTSSPLTLSQCFLPPSSPYTSPPPRSESPTTPLSDKRFWRRFLFPSSTAPLALLKSLWLVFCFLLCVVLVRLPLNPPLR</sequence>
<keyword evidence="2" id="KW-0812">Transmembrane</keyword>
<evidence type="ECO:0000313" key="4">
    <source>
        <dbReference type="Proteomes" id="UP000541558"/>
    </source>
</evidence>
<feature type="compositionally biased region" description="Pro residues" evidence="1">
    <location>
        <begin position="84"/>
        <end position="95"/>
    </location>
</feature>
<name>A0A8H5FCA7_9AGAR</name>
<proteinExistence type="predicted"/>
<evidence type="ECO:0000313" key="3">
    <source>
        <dbReference type="EMBL" id="KAF5331213.1"/>
    </source>
</evidence>
<protein>
    <submittedName>
        <fullName evidence="3">Uncharacterized protein</fullName>
    </submittedName>
</protein>
<feature type="compositionally biased region" description="Low complexity" evidence="1">
    <location>
        <begin position="24"/>
        <end position="33"/>
    </location>
</feature>
<organism evidence="3 4">
    <name type="scientific">Ephemerocybe angulata</name>
    <dbReference type="NCBI Taxonomy" id="980116"/>
    <lineage>
        <taxon>Eukaryota</taxon>
        <taxon>Fungi</taxon>
        <taxon>Dikarya</taxon>
        <taxon>Basidiomycota</taxon>
        <taxon>Agaricomycotina</taxon>
        <taxon>Agaricomycetes</taxon>
        <taxon>Agaricomycetidae</taxon>
        <taxon>Agaricales</taxon>
        <taxon>Agaricineae</taxon>
        <taxon>Psathyrellaceae</taxon>
        <taxon>Ephemerocybe</taxon>
    </lineage>
</organism>
<evidence type="ECO:0000256" key="1">
    <source>
        <dbReference type="SAM" id="MobiDB-lite"/>
    </source>
</evidence>
<gene>
    <name evidence="3" type="ORF">D9611_013139</name>
</gene>
<dbReference type="Proteomes" id="UP000541558">
    <property type="component" value="Unassembled WGS sequence"/>
</dbReference>
<evidence type="ECO:0000256" key="2">
    <source>
        <dbReference type="SAM" id="Phobius"/>
    </source>
</evidence>
<comment type="caution">
    <text evidence="3">The sequence shown here is derived from an EMBL/GenBank/DDBJ whole genome shotgun (WGS) entry which is preliminary data.</text>
</comment>
<keyword evidence="2" id="KW-0472">Membrane</keyword>
<accession>A0A8H5FCA7</accession>
<keyword evidence="2" id="KW-1133">Transmembrane helix</keyword>
<feature type="region of interest" description="Disordered" evidence="1">
    <location>
        <begin position="1"/>
        <end position="102"/>
    </location>
</feature>
<dbReference type="EMBL" id="JAACJK010000115">
    <property type="protein sequence ID" value="KAF5331213.1"/>
    <property type="molecule type" value="Genomic_DNA"/>
</dbReference>
<feature type="compositionally biased region" description="Low complexity" evidence="1">
    <location>
        <begin position="69"/>
        <end position="78"/>
    </location>
</feature>
<dbReference type="AlphaFoldDB" id="A0A8H5FCA7"/>
<feature type="compositionally biased region" description="Basic and acidic residues" evidence="1">
    <location>
        <begin position="8"/>
        <end position="17"/>
    </location>
</feature>
<feature type="compositionally biased region" description="Pro residues" evidence="1">
    <location>
        <begin position="59"/>
        <end position="68"/>
    </location>
</feature>
<reference evidence="3 4" key="1">
    <citation type="journal article" date="2020" name="ISME J.">
        <title>Uncovering the hidden diversity of litter-decomposition mechanisms in mushroom-forming fungi.</title>
        <authorList>
            <person name="Floudas D."/>
            <person name="Bentzer J."/>
            <person name="Ahren D."/>
            <person name="Johansson T."/>
            <person name="Persson P."/>
            <person name="Tunlid A."/>
        </authorList>
    </citation>
    <scope>NUCLEOTIDE SEQUENCE [LARGE SCALE GENOMIC DNA]</scope>
    <source>
        <strain evidence="3 4">CBS 175.51</strain>
    </source>
</reference>